<dbReference type="InterPro" id="IPR000600">
    <property type="entry name" value="ROK"/>
</dbReference>
<dbReference type="PANTHER" id="PTHR18964">
    <property type="entry name" value="ROK (REPRESSOR, ORF, KINASE) FAMILY"/>
    <property type="match status" value="1"/>
</dbReference>
<keyword evidence="3" id="KW-1185">Reference proteome</keyword>
<accession>A0A926EBS6</accession>
<dbReference type="PROSITE" id="PS01125">
    <property type="entry name" value="ROK"/>
    <property type="match status" value="1"/>
</dbReference>
<dbReference type="GO" id="GO:0008787">
    <property type="term" value="F:D-allose kinase activity"/>
    <property type="evidence" value="ECO:0007669"/>
    <property type="project" value="UniProtKB-EC"/>
</dbReference>
<evidence type="ECO:0000256" key="1">
    <source>
        <dbReference type="ARBA" id="ARBA00006479"/>
    </source>
</evidence>
<dbReference type="SUPFAM" id="SSF53067">
    <property type="entry name" value="Actin-like ATPase domain"/>
    <property type="match status" value="1"/>
</dbReference>
<dbReference type="EC" id="2.7.1.55" evidence="2"/>
<gene>
    <name evidence="2" type="primary">alsK</name>
    <name evidence="2" type="ORF">H8709_04955</name>
</gene>
<dbReference type="NCBIfam" id="NF007251">
    <property type="entry name" value="PRK09698.1"/>
    <property type="match status" value="1"/>
</dbReference>
<dbReference type="InterPro" id="IPR049874">
    <property type="entry name" value="ROK_cs"/>
</dbReference>
<keyword evidence="2" id="KW-0418">Kinase</keyword>
<evidence type="ECO:0000313" key="3">
    <source>
        <dbReference type="Proteomes" id="UP000660861"/>
    </source>
</evidence>
<dbReference type="Gene3D" id="3.30.420.40">
    <property type="match status" value="2"/>
</dbReference>
<dbReference type="RefSeq" id="WP_262397262.1">
    <property type="nucleotide sequence ID" value="NZ_JACRTC010000002.1"/>
</dbReference>
<dbReference type="AlphaFoldDB" id="A0A926EBS6"/>
<dbReference type="CDD" id="cd24070">
    <property type="entry name" value="ASKHA_NBD_ROK_AlsK"/>
    <property type="match status" value="1"/>
</dbReference>
<proteinExistence type="inferred from homology"/>
<sequence>MSGKSYVAGIDIGGTNFRLGLVDRELKVHHFEKKSSTVLAAEGNGVPHLIREITAYLDAHCSREEVAAVAIGFPSIVSKDRTTLYSTPNLPGFDGVDVVSPLQEALGLPVFIERDVNFLLQNDIQQLKLDPSHTILGFYVGTGFGNALYLDGKFYTGKNGVAGELGHIPLYGLDRRCNCGNLGCSEILCSGMGLRAIAETHFPGEDFSRLFLEHGDAPVLRQFVADLAIPIATELTLLDPDTAVLAGGVIAMEGFPREELIRFIKERTRKPYPAENLDLRFSKHTQQSGVIGGGIYGWQKL</sequence>
<evidence type="ECO:0000313" key="2">
    <source>
        <dbReference type="EMBL" id="MBC8570175.1"/>
    </source>
</evidence>
<dbReference type="PANTHER" id="PTHR18964:SF174">
    <property type="entry name" value="D-ALLOSE KINASE-RELATED"/>
    <property type="match status" value="1"/>
</dbReference>
<dbReference type="Proteomes" id="UP000660861">
    <property type="component" value="Unassembled WGS sequence"/>
</dbReference>
<organism evidence="2 3">
    <name type="scientific">Zongyangia hominis</name>
    <dbReference type="NCBI Taxonomy" id="2763677"/>
    <lineage>
        <taxon>Bacteria</taxon>
        <taxon>Bacillati</taxon>
        <taxon>Bacillota</taxon>
        <taxon>Clostridia</taxon>
        <taxon>Eubacteriales</taxon>
        <taxon>Oscillospiraceae</taxon>
        <taxon>Zongyangia</taxon>
    </lineage>
</organism>
<dbReference type="InterPro" id="IPR043129">
    <property type="entry name" value="ATPase_NBD"/>
</dbReference>
<comment type="similarity">
    <text evidence="1">Belongs to the ROK (NagC/XylR) family.</text>
</comment>
<dbReference type="EMBL" id="JACRTC010000002">
    <property type="protein sequence ID" value="MBC8570175.1"/>
    <property type="molecule type" value="Genomic_DNA"/>
</dbReference>
<protein>
    <submittedName>
        <fullName evidence="2">Allose kinase</fullName>
        <ecNumber evidence="2">2.7.1.55</ecNumber>
    </submittedName>
</protein>
<dbReference type="Pfam" id="PF00480">
    <property type="entry name" value="ROK"/>
    <property type="match status" value="1"/>
</dbReference>
<keyword evidence="2" id="KW-0808">Transferase</keyword>
<reference evidence="2" key="1">
    <citation type="submission" date="2020-08" db="EMBL/GenBank/DDBJ databases">
        <title>Genome public.</title>
        <authorList>
            <person name="Liu C."/>
            <person name="Sun Q."/>
        </authorList>
    </citation>
    <scope>NUCLEOTIDE SEQUENCE</scope>
    <source>
        <strain evidence="2">NSJ-54</strain>
    </source>
</reference>
<comment type="caution">
    <text evidence="2">The sequence shown here is derived from an EMBL/GenBank/DDBJ whole genome shotgun (WGS) entry which is preliminary data.</text>
</comment>
<name>A0A926EBS6_9FIRM</name>